<keyword evidence="1" id="KW-1133">Transmembrane helix</keyword>
<gene>
    <name evidence="3" type="ORF">SPF06_19950</name>
</gene>
<evidence type="ECO:0000313" key="3">
    <source>
        <dbReference type="EMBL" id="MEA5457003.1"/>
    </source>
</evidence>
<keyword evidence="1" id="KW-0472">Membrane</keyword>
<keyword evidence="1" id="KW-0812">Transmembrane</keyword>
<sequence>MSEAKTNELTKDDDEATARAEVAARRRPGRVAAGVALVVAALVVAVAALLTTSGGWRAFLPHPAAPSAAASPNAATPSPAPTRPLLARFDPLASDGDNLQLFGSVLTRAAQSTSSSSVTAKTLTDALVAVGFSPASMQRTADQTSANLQAPTLTVSVKYGGGCLIGQFVRSEASVSTELAAPIGTGACLVGETAPVG</sequence>
<dbReference type="RefSeq" id="WP_323280916.1">
    <property type="nucleotide sequence ID" value="NZ_JAYGGQ010000020.1"/>
</dbReference>
<evidence type="ECO:0000313" key="4">
    <source>
        <dbReference type="Proteomes" id="UP001304769"/>
    </source>
</evidence>
<proteinExistence type="predicted"/>
<dbReference type="EMBL" id="JAYGGQ010000020">
    <property type="protein sequence ID" value="MEA5457003.1"/>
    <property type="molecule type" value="Genomic_DNA"/>
</dbReference>
<name>A0ABU5TBE3_9MICC</name>
<evidence type="ECO:0000259" key="2">
    <source>
        <dbReference type="Pfam" id="PF22504"/>
    </source>
</evidence>
<organism evidence="3 4">
    <name type="scientific">Sinomonas terricola</name>
    <dbReference type="NCBI Taxonomy" id="3110330"/>
    <lineage>
        <taxon>Bacteria</taxon>
        <taxon>Bacillati</taxon>
        <taxon>Actinomycetota</taxon>
        <taxon>Actinomycetes</taxon>
        <taxon>Micrococcales</taxon>
        <taxon>Micrococcaceae</taxon>
        <taxon>Sinomonas</taxon>
    </lineage>
</organism>
<reference evidence="3 4" key="1">
    <citation type="submission" date="2023-12" db="EMBL/GenBank/DDBJ databases">
        <title>Sinomonas terricola sp. nov, isolated from litchi orchard soil in Guangdong, PR China.</title>
        <authorList>
            <person name="Jiaxin W."/>
            <person name="Yang Z."/>
            <person name="Honghui Z."/>
        </authorList>
    </citation>
    <scope>NUCLEOTIDE SEQUENCE [LARGE SCALE GENOMIC DNA]</scope>
    <source>
        <strain evidence="3 4">JGH33</strain>
    </source>
</reference>
<feature type="transmembrane region" description="Helical" evidence="1">
    <location>
        <begin position="31"/>
        <end position="50"/>
    </location>
</feature>
<keyword evidence="4" id="KW-1185">Reference proteome</keyword>
<protein>
    <recommendedName>
        <fullName evidence="2">DUF6993 domain-containing protein</fullName>
    </recommendedName>
</protein>
<dbReference type="Proteomes" id="UP001304769">
    <property type="component" value="Unassembled WGS sequence"/>
</dbReference>
<dbReference type="Pfam" id="PF22504">
    <property type="entry name" value="DUF6993"/>
    <property type="match status" value="1"/>
</dbReference>
<evidence type="ECO:0000256" key="1">
    <source>
        <dbReference type="SAM" id="Phobius"/>
    </source>
</evidence>
<dbReference type="InterPro" id="IPR054262">
    <property type="entry name" value="DUF6993"/>
</dbReference>
<comment type="caution">
    <text evidence="3">The sequence shown here is derived from an EMBL/GenBank/DDBJ whole genome shotgun (WGS) entry which is preliminary data.</text>
</comment>
<feature type="domain" description="DUF6993" evidence="2">
    <location>
        <begin position="112"/>
        <end position="192"/>
    </location>
</feature>
<accession>A0ABU5TBE3</accession>